<keyword evidence="1" id="KW-0812">Transmembrane</keyword>
<feature type="transmembrane region" description="Helical" evidence="1">
    <location>
        <begin position="544"/>
        <end position="572"/>
    </location>
</feature>
<organism evidence="2 3">
    <name type="scientific">Limosilactobacillus pontis</name>
    <dbReference type="NCBI Taxonomy" id="35787"/>
    <lineage>
        <taxon>Bacteria</taxon>
        <taxon>Bacillati</taxon>
        <taxon>Bacillota</taxon>
        <taxon>Bacilli</taxon>
        <taxon>Lactobacillales</taxon>
        <taxon>Lactobacillaceae</taxon>
        <taxon>Limosilactobacillus</taxon>
    </lineage>
</organism>
<dbReference type="GO" id="GO:0051301">
    <property type="term" value="P:cell division"/>
    <property type="evidence" value="ECO:0007669"/>
    <property type="project" value="UniProtKB-KW"/>
</dbReference>
<feature type="transmembrane region" description="Helical" evidence="1">
    <location>
        <begin position="75"/>
        <end position="96"/>
    </location>
</feature>
<feature type="transmembrane region" description="Helical" evidence="1">
    <location>
        <begin position="278"/>
        <end position="295"/>
    </location>
</feature>
<protein>
    <submittedName>
        <fullName evidence="2">Cell division protein</fullName>
    </submittedName>
</protein>
<accession>A0A2J6NNT1</accession>
<proteinExistence type="predicted"/>
<dbReference type="AlphaFoldDB" id="A0A2J6NNT1"/>
<dbReference type="Proteomes" id="UP000239920">
    <property type="component" value="Unassembled WGS sequence"/>
</dbReference>
<keyword evidence="1" id="KW-1133">Transmembrane helix</keyword>
<dbReference type="OrthoDB" id="2328595at2"/>
<sequence length="587" mass="67452">MKRKIYHLINWSLPYLAICAMTYIIMYPQLISHGVILGTDSIFHFNRFYDAAKQIQQFNFSYFQSNYCFQQSGRVINAVYGPLFAYLNGALIGLLGTWFRYEIITNMIVYIGGGVGMYLLAVKAHSSRRFALLVSLIFMNIGWLPRWELAQNMNAWGAMLAPYMLMCGLTMLQDRHRPVHWLPLMTLMTIIIQIHLLSSVFFVVTLVPFFIIGLIRTDQRWGMIKETALAVIGTTILTANVWGALLMLNLHNNIATPAAFDMFKNSLVPSRFSSTRAYLIYFCWLLFLLQFVYVCCHLKRSLVNTTVTIMGAIVLIFSSIWTPWEKLAVAIPSLQHNLQFPNRLTVIAYPLLLLGVAISATAFVQHDHEPALHLRRNVTIGILVFVVTQVFVPNTIDVFQRTARYQSSAVLNTSSAIAWVTDNRVKLRRSVHDLYPGQLLTMVEKRSPDYLPIPKKYANKKYIRSFAYQDQIINHAQEYQHTVLPHGGLKLTWNASQAKKVRLPIIAYHESRLTVNGKQLTSYQRSSIGAPYVHQRRGKNTATLYFQIAGWFKAMLAVSLTGLALLLFYGLYQFVRYWPRFWRQITE</sequence>
<feature type="transmembrane region" description="Helical" evidence="1">
    <location>
        <begin position="192"/>
        <end position="215"/>
    </location>
</feature>
<keyword evidence="1" id="KW-0472">Membrane</keyword>
<feature type="transmembrane region" description="Helical" evidence="1">
    <location>
        <begin position="127"/>
        <end position="143"/>
    </location>
</feature>
<feature type="transmembrane region" description="Helical" evidence="1">
    <location>
        <begin position="302"/>
        <end position="324"/>
    </location>
</feature>
<feature type="transmembrane region" description="Helical" evidence="1">
    <location>
        <begin position="12"/>
        <end position="31"/>
    </location>
</feature>
<keyword evidence="2" id="KW-0132">Cell division</keyword>
<evidence type="ECO:0000313" key="2">
    <source>
        <dbReference type="EMBL" id="PMB82969.1"/>
    </source>
</evidence>
<gene>
    <name evidence="2" type="ORF">CK797_03835</name>
</gene>
<comment type="caution">
    <text evidence="2">The sequence shown here is derived from an EMBL/GenBank/DDBJ whole genome shotgun (WGS) entry which is preliminary data.</text>
</comment>
<feature type="transmembrane region" description="Helical" evidence="1">
    <location>
        <begin position="344"/>
        <end position="364"/>
    </location>
</feature>
<feature type="transmembrane region" description="Helical" evidence="1">
    <location>
        <begin position="227"/>
        <end position="248"/>
    </location>
</feature>
<dbReference type="EMBL" id="PNFV01000003">
    <property type="protein sequence ID" value="PMB82969.1"/>
    <property type="molecule type" value="Genomic_DNA"/>
</dbReference>
<feature type="transmembrane region" description="Helical" evidence="1">
    <location>
        <begin position="103"/>
        <end position="121"/>
    </location>
</feature>
<evidence type="ECO:0000256" key="1">
    <source>
        <dbReference type="SAM" id="Phobius"/>
    </source>
</evidence>
<keyword evidence="2" id="KW-0131">Cell cycle</keyword>
<evidence type="ECO:0000313" key="3">
    <source>
        <dbReference type="Proteomes" id="UP000239920"/>
    </source>
</evidence>
<name>A0A2J6NNT1_9LACO</name>
<reference evidence="2 3" key="1">
    <citation type="submission" date="2017-09" db="EMBL/GenBank/DDBJ databases">
        <title>Bacterial strain isolated from the female urinary microbiota.</title>
        <authorList>
            <person name="Thomas-White K."/>
            <person name="Kumar N."/>
            <person name="Forster S."/>
            <person name="Putonti C."/>
            <person name="Lawley T."/>
            <person name="Wolfe A.J."/>
        </authorList>
    </citation>
    <scope>NUCLEOTIDE SEQUENCE [LARGE SCALE GENOMIC DNA]</scope>
    <source>
        <strain evidence="2 3">UMB0683</strain>
    </source>
</reference>
<feature type="transmembrane region" description="Helical" evidence="1">
    <location>
        <begin position="155"/>
        <end position="172"/>
    </location>
</feature>
<dbReference type="RefSeq" id="WP_104688485.1">
    <property type="nucleotide sequence ID" value="NZ_JBKTHY010000001.1"/>
</dbReference>